<evidence type="ECO:0000313" key="5">
    <source>
        <dbReference type="Proteomes" id="UP000539710"/>
    </source>
</evidence>
<reference evidence="3 4" key="1">
    <citation type="submission" date="2020-07" db="EMBL/GenBank/DDBJ databases">
        <title>Chryseobacterium sp.cx-624.</title>
        <authorList>
            <person name="Yang C."/>
        </authorList>
    </citation>
    <scope>NUCLEOTIDE SEQUENCE [LARGE SCALE GENOMIC DNA]</scope>
    <source>
        <strain evidence="4">cx-624</strain>
        <strain evidence="3">Cx-624</strain>
    </source>
</reference>
<dbReference type="AlphaFoldDB" id="A0A7D7LNZ2"/>
<dbReference type="KEGG" id="cbau:H1R16_03270"/>
<organism evidence="3 4">
    <name type="scientific">Marnyiella aurantia</name>
    <dbReference type="NCBI Taxonomy" id="2758037"/>
    <lineage>
        <taxon>Bacteria</taxon>
        <taxon>Pseudomonadati</taxon>
        <taxon>Bacteroidota</taxon>
        <taxon>Flavobacteriia</taxon>
        <taxon>Flavobacteriales</taxon>
        <taxon>Weeksellaceae</taxon>
        <taxon>Marnyiella</taxon>
    </lineage>
</organism>
<sequence length="87" mass="10459">MKTDTIDKQNEQKRNWVTHPTKRNLLIIVTMWFVGNSLLILSTTDLFTESFFNKKYIIIYAMMIMSTWTTFKVIRNYSKTRETIEQT</sequence>
<dbReference type="EMBL" id="JACEUX010000001">
    <property type="protein sequence ID" value="MBA5245544.1"/>
    <property type="molecule type" value="Genomic_DNA"/>
</dbReference>
<evidence type="ECO:0000313" key="4">
    <source>
        <dbReference type="Proteomes" id="UP000515349"/>
    </source>
</evidence>
<feature type="transmembrane region" description="Helical" evidence="1">
    <location>
        <begin position="24"/>
        <end position="44"/>
    </location>
</feature>
<reference evidence="2" key="3">
    <citation type="submission" date="2020-07" db="EMBL/GenBank/DDBJ databases">
        <authorList>
            <person name="Yang C."/>
        </authorList>
    </citation>
    <scope>NUCLEOTIDE SEQUENCE</scope>
    <source>
        <strain evidence="2">Cx-624</strain>
    </source>
</reference>
<keyword evidence="1" id="KW-0812">Transmembrane</keyword>
<feature type="transmembrane region" description="Helical" evidence="1">
    <location>
        <begin position="56"/>
        <end position="74"/>
    </location>
</feature>
<evidence type="ECO:0000313" key="3">
    <source>
        <dbReference type="EMBL" id="QMS99562.1"/>
    </source>
</evidence>
<dbReference type="Proteomes" id="UP000515349">
    <property type="component" value="Chromosome"/>
</dbReference>
<keyword evidence="5" id="KW-1185">Reference proteome</keyword>
<evidence type="ECO:0000313" key="2">
    <source>
        <dbReference type="EMBL" id="MBA5245544.1"/>
    </source>
</evidence>
<protein>
    <submittedName>
        <fullName evidence="3">Uncharacterized protein</fullName>
    </submittedName>
</protein>
<dbReference type="EMBL" id="CP059472">
    <property type="protein sequence ID" value="QMS99562.1"/>
    <property type="molecule type" value="Genomic_DNA"/>
</dbReference>
<dbReference type="Proteomes" id="UP000539710">
    <property type="component" value="Unassembled WGS sequence"/>
</dbReference>
<reference evidence="5" key="2">
    <citation type="submission" date="2020-07" db="EMBL/GenBank/DDBJ databases">
        <title>Flavobacterium sp. xlx-214.</title>
        <authorList>
            <person name="Yang C."/>
        </authorList>
    </citation>
    <scope>NUCLEOTIDE SEQUENCE [LARGE SCALE GENOMIC DNA]</scope>
    <source>
        <strain evidence="5">CX-624</strain>
    </source>
</reference>
<accession>A0A7D7LNZ2</accession>
<evidence type="ECO:0000256" key="1">
    <source>
        <dbReference type="SAM" id="Phobius"/>
    </source>
</evidence>
<keyword evidence="1" id="KW-0472">Membrane</keyword>
<gene>
    <name evidence="3" type="ORF">H1R16_03270</name>
    <name evidence="2" type="ORF">H2507_00005</name>
</gene>
<proteinExistence type="predicted"/>
<name>A0A7D7LNZ2_9FLAO</name>
<keyword evidence="1" id="KW-1133">Transmembrane helix</keyword>